<comment type="caution">
    <text evidence="3">The sequence shown here is derived from an EMBL/GenBank/DDBJ whole genome shotgun (WGS) entry which is preliminary data.</text>
</comment>
<feature type="compositionally biased region" description="Gly residues" evidence="2">
    <location>
        <begin position="48"/>
        <end position="66"/>
    </location>
</feature>
<dbReference type="PANTHER" id="PTHR13037:SF24">
    <property type="entry name" value="POLYCOMB PROTEIN PCL-RELATED"/>
    <property type="match status" value="1"/>
</dbReference>
<organism evidence="3 4">
    <name type="scientific">Streptomyces evansiae</name>
    <dbReference type="NCBI Taxonomy" id="3075535"/>
    <lineage>
        <taxon>Bacteria</taxon>
        <taxon>Bacillati</taxon>
        <taxon>Actinomycetota</taxon>
        <taxon>Actinomycetes</taxon>
        <taxon>Kitasatosporales</taxon>
        <taxon>Streptomycetaceae</taxon>
        <taxon>Streptomyces</taxon>
    </lineage>
</organism>
<feature type="region of interest" description="Disordered" evidence="2">
    <location>
        <begin position="1"/>
        <end position="188"/>
    </location>
</feature>
<keyword evidence="1" id="KW-0945">Host-virus interaction</keyword>
<reference evidence="4" key="1">
    <citation type="submission" date="2023-07" db="EMBL/GenBank/DDBJ databases">
        <title>30 novel species of actinomycetes from the DSMZ collection.</title>
        <authorList>
            <person name="Nouioui I."/>
        </authorList>
    </citation>
    <scope>NUCLEOTIDE SEQUENCE [LARGE SCALE GENOMIC DNA]</scope>
    <source>
        <strain evidence="4">DSM 41979</strain>
    </source>
</reference>
<evidence type="ECO:0000256" key="1">
    <source>
        <dbReference type="ARBA" id="ARBA00022581"/>
    </source>
</evidence>
<dbReference type="InterPro" id="IPR047738">
    <property type="entry name" value="SAV_2336-like_N"/>
</dbReference>
<feature type="region of interest" description="Disordered" evidence="2">
    <location>
        <begin position="214"/>
        <end position="285"/>
    </location>
</feature>
<gene>
    <name evidence="3" type="ORF">RM698_30445</name>
</gene>
<feature type="compositionally biased region" description="Low complexity" evidence="2">
    <location>
        <begin position="88"/>
        <end position="104"/>
    </location>
</feature>
<dbReference type="NCBIfam" id="NF041121">
    <property type="entry name" value="SAV_2336_NTERM"/>
    <property type="match status" value="1"/>
</dbReference>
<feature type="compositionally biased region" description="Pro residues" evidence="2">
    <location>
        <begin position="235"/>
        <end position="256"/>
    </location>
</feature>
<proteinExistence type="predicted"/>
<feature type="compositionally biased region" description="Pro residues" evidence="2">
    <location>
        <begin position="154"/>
        <end position="167"/>
    </location>
</feature>
<evidence type="ECO:0000313" key="3">
    <source>
        <dbReference type="EMBL" id="MDT0413349.1"/>
    </source>
</evidence>
<name>A0ABU2R9G8_9ACTN</name>
<feature type="compositionally biased region" description="Basic and acidic residues" evidence="2">
    <location>
        <begin position="1"/>
        <end position="16"/>
    </location>
</feature>
<feature type="compositionally biased region" description="Low complexity" evidence="2">
    <location>
        <begin position="169"/>
        <end position="181"/>
    </location>
</feature>
<feature type="region of interest" description="Disordered" evidence="2">
    <location>
        <begin position="691"/>
        <end position="742"/>
    </location>
</feature>
<dbReference type="EMBL" id="JAVRET010000128">
    <property type="protein sequence ID" value="MDT0413349.1"/>
    <property type="molecule type" value="Genomic_DNA"/>
</dbReference>
<feature type="compositionally biased region" description="Basic and acidic residues" evidence="2">
    <location>
        <begin position="111"/>
        <end position="124"/>
    </location>
</feature>
<evidence type="ECO:0000313" key="4">
    <source>
        <dbReference type="Proteomes" id="UP001183610"/>
    </source>
</evidence>
<feature type="compositionally biased region" description="Basic and acidic residues" evidence="2">
    <location>
        <begin position="134"/>
        <end position="149"/>
    </location>
</feature>
<dbReference type="RefSeq" id="WP_010271951.1">
    <property type="nucleotide sequence ID" value="NZ_JAVRET010000128.1"/>
</dbReference>
<dbReference type="Proteomes" id="UP001183610">
    <property type="component" value="Unassembled WGS sequence"/>
</dbReference>
<protein>
    <submittedName>
        <fullName evidence="3">SAV_2336 N-terminal domain-related protein</fullName>
    </submittedName>
</protein>
<dbReference type="PANTHER" id="PTHR13037">
    <property type="entry name" value="FORMIN"/>
    <property type="match status" value="1"/>
</dbReference>
<keyword evidence="4" id="KW-1185">Reference proteome</keyword>
<sequence>MRDFAMPHHGDDHAEGPADPGPLPRPLPGRGTARGYGAGPGPREAHGAGSGLEDGPGNAHGTGSGAAGRHRTGDAPEAGETGWGTGSAAGAPGAADAPGTADEPGTADASRGAREQRAAHEQGAAHEQSAAHEQGAHEERAAHEQRPAHDQGPAPAPRAPFAPPGFAGPPGRADGTPRAPRAAPPSPLSSFVLTLRTAGLDPDAEQLGDALWLAGRIGGPPGEDGTGERGAPESDVPPTPPPPGPVPPAPPSPPEEPPSHEVGRTGGTVGLYAGRTGPVDGSGARVGPAEGSAYAVGDLAPGRGLRIGVPAAPAFGSTLDLQRALRPLQRFRTAGTRRRKVLDETATAELSARAGGLVLPVYRTVERREATLHLVLDASPSMRVWERMFEELRQVFSQLGAFAGIRCHYLHEGPGPGAPLALAAAPGAGPRYAPERLADPTGRSLTLVVSDCAGELWRTGQGHRLLHRLARSGPVSVLQPLPQRLWNRTRLPVVFGRLTRTGTGRLQVAERTTRPSPEALPVPVVPPVPAALASWARLMTGRGGGAVTGAIGWVRPDQPAGAAPERSAEVPALQRVSRFRAAASPLAGRLATHLAAAPLSLPVMQLVQRTMLPGSGPAELAEVLLGGLLRQSDEDPATGPWYAFAPGVREALLGPLGRDEAALILKHCSEYVTQHFGKGGPNFPALALAQLDGGPALPPPAERDRLPATGGEGYEDAADAPYEGPGGAGDEEESAARGPEGVPQPFAEVAAEVLRRFLPVSPLPAGDGGLPHPALGAADGLVAEYERHGMVQSLMDAAQLLRSAVRQQQQPAPELLATCAATLLRLWRVERGEAMLQEARDHAEAAVAASHAPAHRAVLAQVLAALAEDARRQGSRAEALDLLRAAEREYAAACAAPGLDPAHALRLTLERVGVLESQFRISGDSSLLQSGVGMLEALADAREGEENEVPALLALAHGRLLLRLAGLAGAGADARVRARRAAHSLRTALDVTPPAHDESALRPEDRPAVVLDLVDALLASGPEGLAEAARRLATALPGARARHRSELLARTARLHRARYTENADPAELDAAAEHFDQALPGIPRDSAAHTRLLAEYGQTLLDRARLGDGDPAARLARATRAVQVLRTCLTETGSRHSAAPHRELLLGRALVHRHHLTGDRVDLREAEFHLGLAARRTREPLPAATAHLEWGQCLLRAATGASRLARYGEAADVFRAAARAGRRAQEEATTDRERATAVSRTAQAHHWLGRDYAGAAQPRAARTAYLAALKEWKRLPTGMEAMGEPTPRQTAQELEDLANRHAN</sequence>
<feature type="region of interest" description="Disordered" evidence="2">
    <location>
        <begin position="1280"/>
        <end position="1303"/>
    </location>
</feature>
<evidence type="ECO:0000256" key="2">
    <source>
        <dbReference type="SAM" id="MobiDB-lite"/>
    </source>
</evidence>
<accession>A0ABU2R9G8</accession>